<sequence length="172" mass="19069">MQANCLVRVLQEVRARLKVEQKTLSEYHLDPPMSWNELFVVLTKRISASVRTQALQAVALAPSMASGGWTVGANDGIPCLFTALWSGATGDPIASINDQPALPEIVIAEVLGITVREVEAGYHCWDGGTDQEREKFVNRISQYVWKHFTDAQGPAMERKPRKETPHEKLVSV</sequence>
<proteinExistence type="predicted"/>
<accession>A0A1F5PEW4</accession>
<organism evidence="1 2">
    <name type="scientific">Candidatus Doudnabacteria bacterium RIFCSPHIGHO2_01_FULL_50_11</name>
    <dbReference type="NCBI Taxonomy" id="1817828"/>
    <lineage>
        <taxon>Bacteria</taxon>
        <taxon>Candidatus Doudnaibacteriota</taxon>
    </lineage>
</organism>
<evidence type="ECO:0000313" key="2">
    <source>
        <dbReference type="Proteomes" id="UP000178377"/>
    </source>
</evidence>
<reference evidence="1 2" key="1">
    <citation type="journal article" date="2016" name="Nat. Commun.">
        <title>Thousands of microbial genomes shed light on interconnected biogeochemical processes in an aquifer system.</title>
        <authorList>
            <person name="Anantharaman K."/>
            <person name="Brown C.T."/>
            <person name="Hug L.A."/>
            <person name="Sharon I."/>
            <person name="Castelle C.J."/>
            <person name="Probst A.J."/>
            <person name="Thomas B.C."/>
            <person name="Singh A."/>
            <person name="Wilkins M.J."/>
            <person name="Karaoz U."/>
            <person name="Brodie E.L."/>
            <person name="Williams K.H."/>
            <person name="Hubbard S.S."/>
            <person name="Banfield J.F."/>
        </authorList>
    </citation>
    <scope>NUCLEOTIDE SEQUENCE [LARGE SCALE GENOMIC DNA]</scope>
</reference>
<dbReference type="EMBL" id="MFEO01000035">
    <property type="protein sequence ID" value="OGE88232.1"/>
    <property type="molecule type" value="Genomic_DNA"/>
</dbReference>
<evidence type="ECO:0000313" key="1">
    <source>
        <dbReference type="EMBL" id="OGE88232.1"/>
    </source>
</evidence>
<name>A0A1F5PEW4_9BACT</name>
<gene>
    <name evidence="1" type="ORF">A2722_01605</name>
</gene>
<dbReference type="Proteomes" id="UP000178377">
    <property type="component" value="Unassembled WGS sequence"/>
</dbReference>
<comment type="caution">
    <text evidence="1">The sequence shown here is derived from an EMBL/GenBank/DDBJ whole genome shotgun (WGS) entry which is preliminary data.</text>
</comment>
<protein>
    <submittedName>
        <fullName evidence="1">Uncharacterized protein</fullName>
    </submittedName>
</protein>
<dbReference type="AlphaFoldDB" id="A0A1F5PEW4"/>